<accession>A0AAW0GG08</accession>
<sequence length="100" mass="10955">MSFHAVTNASGPRLGRNEHFVSVRPQPLQGTQVMRELTTYAHTVTSESLLTSLFIDILNLDDSFVFCLLHIRSSVLLTHISLFVSLVTGRSSACTSSSCV</sequence>
<dbReference type="AlphaFoldDB" id="A0AAW0GG08"/>
<dbReference type="EMBL" id="JASBNA010000010">
    <property type="protein sequence ID" value="KAK7688809.1"/>
    <property type="molecule type" value="Genomic_DNA"/>
</dbReference>
<gene>
    <name evidence="1" type="ORF">QCA50_008349</name>
</gene>
<organism evidence="1 2">
    <name type="scientific">Cerrena zonata</name>
    <dbReference type="NCBI Taxonomy" id="2478898"/>
    <lineage>
        <taxon>Eukaryota</taxon>
        <taxon>Fungi</taxon>
        <taxon>Dikarya</taxon>
        <taxon>Basidiomycota</taxon>
        <taxon>Agaricomycotina</taxon>
        <taxon>Agaricomycetes</taxon>
        <taxon>Polyporales</taxon>
        <taxon>Cerrenaceae</taxon>
        <taxon>Cerrena</taxon>
    </lineage>
</organism>
<evidence type="ECO:0000313" key="1">
    <source>
        <dbReference type="EMBL" id="KAK7688809.1"/>
    </source>
</evidence>
<keyword evidence="2" id="KW-1185">Reference proteome</keyword>
<comment type="caution">
    <text evidence="1">The sequence shown here is derived from an EMBL/GenBank/DDBJ whole genome shotgun (WGS) entry which is preliminary data.</text>
</comment>
<protein>
    <submittedName>
        <fullName evidence="1">Uncharacterized protein</fullName>
    </submittedName>
</protein>
<dbReference type="Proteomes" id="UP001385951">
    <property type="component" value="Unassembled WGS sequence"/>
</dbReference>
<proteinExistence type="predicted"/>
<evidence type="ECO:0000313" key="2">
    <source>
        <dbReference type="Proteomes" id="UP001385951"/>
    </source>
</evidence>
<name>A0AAW0GG08_9APHY</name>
<reference evidence="1 2" key="1">
    <citation type="submission" date="2022-09" db="EMBL/GenBank/DDBJ databases">
        <authorList>
            <person name="Palmer J.M."/>
        </authorList>
    </citation>
    <scope>NUCLEOTIDE SEQUENCE [LARGE SCALE GENOMIC DNA]</scope>
    <source>
        <strain evidence="1 2">DSM 7382</strain>
    </source>
</reference>